<feature type="domain" description="PRC-barrel" evidence="7">
    <location>
        <begin position="96"/>
        <end position="164"/>
    </location>
</feature>
<comment type="subcellular location">
    <subcellularLocation>
        <location evidence="5">Cytoplasm</location>
    </subcellularLocation>
</comment>
<dbReference type="InterPro" id="IPR027275">
    <property type="entry name" value="PRC-brl_dom"/>
</dbReference>
<dbReference type="EMBL" id="MFYX01000106">
    <property type="protein sequence ID" value="OGK02524.1"/>
    <property type="molecule type" value="Genomic_DNA"/>
</dbReference>
<evidence type="ECO:0000259" key="7">
    <source>
        <dbReference type="Pfam" id="PF05239"/>
    </source>
</evidence>
<evidence type="ECO:0000256" key="4">
    <source>
        <dbReference type="ARBA" id="ARBA00023186"/>
    </source>
</evidence>
<dbReference type="Proteomes" id="UP000179243">
    <property type="component" value="Unassembled WGS sequence"/>
</dbReference>
<evidence type="ECO:0000256" key="3">
    <source>
        <dbReference type="ARBA" id="ARBA00022552"/>
    </source>
</evidence>
<dbReference type="Gene3D" id="2.30.30.240">
    <property type="entry name" value="PRC-barrel domain"/>
    <property type="match status" value="1"/>
</dbReference>
<dbReference type="GO" id="GO:0006364">
    <property type="term" value="P:rRNA processing"/>
    <property type="evidence" value="ECO:0007669"/>
    <property type="project" value="UniProtKB-UniRule"/>
</dbReference>
<dbReference type="Pfam" id="PF05239">
    <property type="entry name" value="PRC"/>
    <property type="match status" value="1"/>
</dbReference>
<dbReference type="InterPro" id="IPR011033">
    <property type="entry name" value="PRC_barrel-like_sf"/>
</dbReference>
<evidence type="ECO:0000313" key="9">
    <source>
        <dbReference type="Proteomes" id="UP000179243"/>
    </source>
</evidence>
<comment type="domain">
    <text evidence="5">The PRC barrel domain binds ribosomal protein uS19.</text>
</comment>
<dbReference type="GO" id="GO:0043022">
    <property type="term" value="F:ribosome binding"/>
    <property type="evidence" value="ECO:0007669"/>
    <property type="project" value="InterPro"/>
</dbReference>
<dbReference type="SUPFAM" id="SSF50346">
    <property type="entry name" value="PRC-barrel domain"/>
    <property type="match status" value="1"/>
</dbReference>
<dbReference type="GO" id="GO:0005737">
    <property type="term" value="C:cytoplasm"/>
    <property type="evidence" value="ECO:0007669"/>
    <property type="project" value="UniProtKB-SubCell"/>
</dbReference>
<name>A0A1F7F774_UNCRA</name>
<dbReference type="GO" id="GO:0005840">
    <property type="term" value="C:ribosome"/>
    <property type="evidence" value="ECO:0007669"/>
    <property type="project" value="InterPro"/>
</dbReference>
<dbReference type="InterPro" id="IPR002676">
    <property type="entry name" value="RimM_N"/>
</dbReference>
<dbReference type="PANTHER" id="PTHR33692">
    <property type="entry name" value="RIBOSOME MATURATION FACTOR RIMM"/>
    <property type="match status" value="1"/>
</dbReference>
<dbReference type="GO" id="GO:0042274">
    <property type="term" value="P:ribosomal small subunit biogenesis"/>
    <property type="evidence" value="ECO:0007669"/>
    <property type="project" value="UniProtKB-UniRule"/>
</dbReference>
<comment type="similarity">
    <text evidence="5">Belongs to the RimM family.</text>
</comment>
<dbReference type="HAMAP" id="MF_00014">
    <property type="entry name" value="Ribosome_mat_RimM"/>
    <property type="match status" value="1"/>
</dbReference>
<comment type="function">
    <text evidence="5">An accessory protein needed during the final step in the assembly of 30S ribosomal subunit, possibly for assembly of the head region. Essential for efficient processing of 16S rRNA. May be needed both before and after RbfA during the maturation of 16S rRNA. It has affinity for free ribosomal 30S subunits but not for 70S ribosomes.</text>
</comment>
<reference evidence="8 9" key="1">
    <citation type="journal article" date="2016" name="Nat. Commun.">
        <title>Thousands of microbial genomes shed light on interconnected biogeochemical processes in an aquifer system.</title>
        <authorList>
            <person name="Anantharaman K."/>
            <person name="Brown C.T."/>
            <person name="Hug L.A."/>
            <person name="Sharon I."/>
            <person name="Castelle C.J."/>
            <person name="Probst A.J."/>
            <person name="Thomas B.C."/>
            <person name="Singh A."/>
            <person name="Wilkins M.J."/>
            <person name="Karaoz U."/>
            <person name="Brodie E.L."/>
            <person name="Williams K.H."/>
            <person name="Hubbard S.S."/>
            <person name="Banfield J.F."/>
        </authorList>
    </citation>
    <scope>NUCLEOTIDE SEQUENCE [LARGE SCALE GENOMIC DNA]</scope>
</reference>
<dbReference type="PANTHER" id="PTHR33692:SF1">
    <property type="entry name" value="RIBOSOME MATURATION FACTOR RIMM"/>
    <property type="match status" value="1"/>
</dbReference>
<evidence type="ECO:0000259" key="6">
    <source>
        <dbReference type="Pfam" id="PF01782"/>
    </source>
</evidence>
<dbReference type="NCBIfam" id="TIGR02273">
    <property type="entry name" value="16S_RimM"/>
    <property type="match status" value="1"/>
</dbReference>
<sequence>MRPQELVALGRVLKPRGLKGEVKVASFAQSDEPFLKAGRVQCDVDGRLFELTIHEVSGAGDILFLKFEGIDSIEKAETLRNGILRAGMDCLPALKEGEFFYYDLAGMSVVTEEGREIGTVREVVSYPSCDALTILSNGKELSLPMIHDAVKQIDAGARRIVVAAKALEEAL</sequence>
<evidence type="ECO:0000256" key="2">
    <source>
        <dbReference type="ARBA" id="ARBA00022517"/>
    </source>
</evidence>
<keyword evidence="2 5" id="KW-0690">Ribosome biogenesis</keyword>
<organism evidence="8 9">
    <name type="scientific">Candidatus Raymondbacteria bacterium RIFOXYD12_FULL_49_13</name>
    <dbReference type="NCBI Taxonomy" id="1817890"/>
    <lineage>
        <taxon>Bacteria</taxon>
        <taxon>Raymondiibacteriota</taxon>
    </lineage>
</organism>
<keyword evidence="3 5" id="KW-0698">rRNA processing</keyword>
<dbReference type="Gene3D" id="2.40.30.60">
    <property type="entry name" value="RimM"/>
    <property type="match status" value="1"/>
</dbReference>
<protein>
    <recommendedName>
        <fullName evidence="5">Ribosome maturation factor RimM</fullName>
    </recommendedName>
</protein>
<dbReference type="InterPro" id="IPR009000">
    <property type="entry name" value="Transl_B-barrel_sf"/>
</dbReference>
<dbReference type="Pfam" id="PF01782">
    <property type="entry name" value="RimM"/>
    <property type="match status" value="1"/>
</dbReference>
<dbReference type="SUPFAM" id="SSF50447">
    <property type="entry name" value="Translation proteins"/>
    <property type="match status" value="1"/>
</dbReference>
<accession>A0A1F7F774</accession>
<proteinExistence type="inferred from homology"/>
<keyword evidence="4 5" id="KW-0143">Chaperone</keyword>
<dbReference type="InterPro" id="IPR036976">
    <property type="entry name" value="RimM_N_sf"/>
</dbReference>
<keyword evidence="1 5" id="KW-0963">Cytoplasm</keyword>
<gene>
    <name evidence="5" type="primary">rimM</name>
    <name evidence="8" type="ORF">A2519_12015</name>
</gene>
<evidence type="ECO:0000256" key="1">
    <source>
        <dbReference type="ARBA" id="ARBA00022490"/>
    </source>
</evidence>
<evidence type="ECO:0000256" key="5">
    <source>
        <dbReference type="HAMAP-Rule" id="MF_00014"/>
    </source>
</evidence>
<feature type="domain" description="RimM N-terminal" evidence="6">
    <location>
        <begin position="9"/>
        <end position="84"/>
    </location>
</feature>
<comment type="subunit">
    <text evidence="5">Binds ribosomal protein uS19.</text>
</comment>
<comment type="caution">
    <text evidence="8">The sequence shown here is derived from an EMBL/GenBank/DDBJ whole genome shotgun (WGS) entry which is preliminary data.</text>
</comment>
<evidence type="ECO:0000313" key="8">
    <source>
        <dbReference type="EMBL" id="OGK02524.1"/>
    </source>
</evidence>
<dbReference type="AlphaFoldDB" id="A0A1F7F774"/>
<dbReference type="InterPro" id="IPR011961">
    <property type="entry name" value="RimM"/>
</dbReference>